<accession>A0A3A1U224</accession>
<protein>
    <recommendedName>
        <fullName evidence="3">DUF559 domain-containing protein</fullName>
    </recommendedName>
</protein>
<sequence length="279" mass="31207">MGAFSFFTTRELYAAGETTASIRASIEAGYFFRVIGGWYATSSTPEQAVLAMRMGGRLGCVSALQLHGAWFPPDGGLHVLFPSHASGRRSADRDQGASVFRHWHGKSGRTGSAFAVAPIELALADALECQPNHHLVAILDSILYRRLMSPNRLEVVVRRGPERVHHLLDHLDARSESGTESIARYRLRMSGIATEIQVTLRERYRLDLELDGWLGIEIDGRQVHAQEEAFTRDRKRVARIMRGGRLVLQFSYATVVYEWEFVIETIRAVIAQHAPLAQP</sequence>
<evidence type="ECO:0000313" key="2">
    <source>
        <dbReference type="Proteomes" id="UP000265742"/>
    </source>
</evidence>
<comment type="caution">
    <text evidence="1">The sequence shown here is derived from an EMBL/GenBank/DDBJ whole genome shotgun (WGS) entry which is preliminary data.</text>
</comment>
<dbReference type="Gene3D" id="3.40.960.10">
    <property type="entry name" value="VSR Endonuclease"/>
    <property type="match status" value="1"/>
</dbReference>
<gene>
    <name evidence="1" type="ORF">D1781_03500</name>
</gene>
<evidence type="ECO:0008006" key="3">
    <source>
        <dbReference type="Google" id="ProtNLM"/>
    </source>
</evidence>
<dbReference type="RefSeq" id="WP_119480863.1">
    <property type="nucleotide sequence ID" value="NZ_QXTG01000001.1"/>
</dbReference>
<keyword evidence="2" id="KW-1185">Reference proteome</keyword>
<dbReference type="AlphaFoldDB" id="A0A3A1U224"/>
<dbReference type="Proteomes" id="UP000265742">
    <property type="component" value="Unassembled WGS sequence"/>
</dbReference>
<reference evidence="2" key="1">
    <citation type="submission" date="2018-09" db="EMBL/GenBank/DDBJ databases">
        <authorList>
            <person name="Kim I."/>
        </authorList>
    </citation>
    <scope>NUCLEOTIDE SEQUENCE [LARGE SCALE GENOMIC DNA]</scope>
    <source>
        <strain evidence="2">DD4a</strain>
    </source>
</reference>
<organism evidence="1 2">
    <name type="scientific">Amnibacterium setariae</name>
    <dbReference type="NCBI Taxonomy" id="2306585"/>
    <lineage>
        <taxon>Bacteria</taxon>
        <taxon>Bacillati</taxon>
        <taxon>Actinomycetota</taxon>
        <taxon>Actinomycetes</taxon>
        <taxon>Micrococcales</taxon>
        <taxon>Microbacteriaceae</taxon>
        <taxon>Amnibacterium</taxon>
    </lineage>
</organism>
<dbReference type="OrthoDB" id="2594539at2"/>
<dbReference type="EMBL" id="QXTG01000001">
    <property type="protein sequence ID" value="RIX30502.1"/>
    <property type="molecule type" value="Genomic_DNA"/>
</dbReference>
<evidence type="ECO:0000313" key="1">
    <source>
        <dbReference type="EMBL" id="RIX30502.1"/>
    </source>
</evidence>
<proteinExistence type="predicted"/>
<name>A0A3A1U224_9MICO</name>